<gene>
    <name evidence="1" type="ORF">CBOVIS_LOCUS2128</name>
</gene>
<comment type="caution">
    <text evidence="1">The sequence shown here is derived from an EMBL/GenBank/DDBJ whole genome shotgun (WGS) entry which is preliminary data.</text>
</comment>
<sequence>MDDEEDDEIVTVPLSYCHSSLLREHQYPLIRGFYADDQISVNGTNFTTVKHKGPLNETHLDQFKLNRFANGLCIKLGCVAYESDKTDDHVSNYVTTHFHFFDKIQYYLKHYGNVINRAQGVYSDTALNFFIRVITNTRRLNLRNSVERFLYSDLSAEAEAANLRWNIGERKVTLENTGVVNILVFVFDRFLFAGLEILKFLDFHPYYLETRLVDCTTVPLVLYARISSTMIVVDLEPLCGEFLLEVAATRQCKCYGIMSSRLEKQAALENQKEFMKNCGSFPAVDFLVGPIEQEHILAQADRVLIRIISDHHSDPDLLDQRFKRFFNVLAICKPGTIALIIIENHFKLDQSYVKAKMEYENLEQLERIEVTELRYRWLIYRILSFSPLKLMPISFPLTPSSGRFWNTGTPFSRKHENGIS</sequence>
<protein>
    <submittedName>
        <fullName evidence="1">Uncharacterized protein</fullName>
    </submittedName>
</protein>
<name>A0A8S1EHC3_9PELO</name>
<dbReference type="AlphaFoldDB" id="A0A8S1EHC3"/>
<dbReference type="Proteomes" id="UP000494206">
    <property type="component" value="Unassembled WGS sequence"/>
</dbReference>
<keyword evidence="2" id="KW-1185">Reference proteome</keyword>
<evidence type="ECO:0000313" key="2">
    <source>
        <dbReference type="Proteomes" id="UP000494206"/>
    </source>
</evidence>
<reference evidence="1 2" key="1">
    <citation type="submission" date="2020-04" db="EMBL/GenBank/DDBJ databases">
        <authorList>
            <person name="Laetsch R D."/>
            <person name="Stevens L."/>
            <person name="Kumar S."/>
            <person name="Blaxter L. M."/>
        </authorList>
    </citation>
    <scope>NUCLEOTIDE SEQUENCE [LARGE SCALE GENOMIC DNA]</scope>
</reference>
<dbReference type="EMBL" id="CADEPM010000001">
    <property type="protein sequence ID" value="CAB3398902.1"/>
    <property type="molecule type" value="Genomic_DNA"/>
</dbReference>
<proteinExistence type="predicted"/>
<organism evidence="1 2">
    <name type="scientific">Caenorhabditis bovis</name>
    <dbReference type="NCBI Taxonomy" id="2654633"/>
    <lineage>
        <taxon>Eukaryota</taxon>
        <taxon>Metazoa</taxon>
        <taxon>Ecdysozoa</taxon>
        <taxon>Nematoda</taxon>
        <taxon>Chromadorea</taxon>
        <taxon>Rhabditida</taxon>
        <taxon>Rhabditina</taxon>
        <taxon>Rhabditomorpha</taxon>
        <taxon>Rhabditoidea</taxon>
        <taxon>Rhabditidae</taxon>
        <taxon>Peloderinae</taxon>
        <taxon>Caenorhabditis</taxon>
    </lineage>
</organism>
<evidence type="ECO:0000313" key="1">
    <source>
        <dbReference type="EMBL" id="CAB3398902.1"/>
    </source>
</evidence>
<accession>A0A8S1EHC3</accession>